<keyword evidence="3" id="KW-1185">Reference proteome</keyword>
<name>A0A3N1XY53_9FIRM</name>
<dbReference type="RefSeq" id="WP_123607579.1">
    <property type="nucleotide sequence ID" value="NZ_RJVG01000001.1"/>
</dbReference>
<organism evidence="2 3">
    <name type="scientific">Mobilisporobacter senegalensis</name>
    <dbReference type="NCBI Taxonomy" id="1329262"/>
    <lineage>
        <taxon>Bacteria</taxon>
        <taxon>Bacillati</taxon>
        <taxon>Bacillota</taxon>
        <taxon>Clostridia</taxon>
        <taxon>Lachnospirales</taxon>
        <taxon>Lachnospiraceae</taxon>
        <taxon>Mobilisporobacter</taxon>
    </lineage>
</organism>
<dbReference type="InterPro" id="IPR029044">
    <property type="entry name" value="Nucleotide-diphossugar_trans"/>
</dbReference>
<comment type="caution">
    <text evidence="2">The sequence shown here is derived from an EMBL/GenBank/DDBJ whole genome shotgun (WGS) entry which is preliminary data.</text>
</comment>
<dbReference type="OrthoDB" id="9785185at2"/>
<feature type="domain" description="Glycosyltransferase 2-like" evidence="1">
    <location>
        <begin position="7"/>
        <end position="153"/>
    </location>
</feature>
<dbReference type="AlphaFoldDB" id="A0A3N1XY53"/>
<evidence type="ECO:0000313" key="3">
    <source>
        <dbReference type="Proteomes" id="UP000273083"/>
    </source>
</evidence>
<sequence length="250" mass="28781">MEKPKVSVIIPAYNCSQYIEKAIESVLSQNVPLEIILIDDNSQDNLGQVIEKYMKLDNFIYLKNETNIGVAEARNRGVQIATGDYIAFLDADDWWRPDKLIKQINLMKQKKYVLCFTAREIVNEDGITTGKIIHVQDEINYNNLLYHNGIACSSVILKRDVALKNPMKYSHLHEDYLAWLTILKKHGKACGLDEPLLLYRLSNNGKSRNKLKSARMTYGVYRVMKIGRIKAFFLMSSHLLHGIIKYNKLD</sequence>
<protein>
    <submittedName>
        <fullName evidence="2">Teichuronic acid biosynthesis glycosyltransferase TuaG</fullName>
    </submittedName>
</protein>
<gene>
    <name evidence="2" type="ORF">EDD66_10195</name>
</gene>
<evidence type="ECO:0000313" key="2">
    <source>
        <dbReference type="EMBL" id="ROR31479.1"/>
    </source>
</evidence>
<keyword evidence="2" id="KW-0808">Transferase</keyword>
<dbReference type="Proteomes" id="UP000273083">
    <property type="component" value="Unassembled WGS sequence"/>
</dbReference>
<dbReference type="EMBL" id="RJVG01000001">
    <property type="protein sequence ID" value="ROR31479.1"/>
    <property type="molecule type" value="Genomic_DNA"/>
</dbReference>
<proteinExistence type="predicted"/>
<dbReference type="InterPro" id="IPR001173">
    <property type="entry name" value="Glyco_trans_2-like"/>
</dbReference>
<dbReference type="PANTHER" id="PTHR22916:SF3">
    <property type="entry name" value="UDP-GLCNAC:BETAGAL BETA-1,3-N-ACETYLGLUCOSAMINYLTRANSFERASE-LIKE PROTEIN 1"/>
    <property type="match status" value="1"/>
</dbReference>
<reference evidence="2 3" key="1">
    <citation type="submission" date="2018-11" db="EMBL/GenBank/DDBJ databases">
        <title>Genomic Encyclopedia of Type Strains, Phase IV (KMG-IV): sequencing the most valuable type-strain genomes for metagenomic binning, comparative biology and taxonomic classification.</title>
        <authorList>
            <person name="Goeker M."/>
        </authorList>
    </citation>
    <scope>NUCLEOTIDE SEQUENCE [LARGE SCALE GENOMIC DNA]</scope>
    <source>
        <strain evidence="2 3">DSM 26537</strain>
    </source>
</reference>
<dbReference type="SUPFAM" id="SSF53448">
    <property type="entry name" value="Nucleotide-diphospho-sugar transferases"/>
    <property type="match status" value="1"/>
</dbReference>
<evidence type="ECO:0000259" key="1">
    <source>
        <dbReference type="Pfam" id="PF00535"/>
    </source>
</evidence>
<dbReference type="Pfam" id="PF00535">
    <property type="entry name" value="Glycos_transf_2"/>
    <property type="match status" value="1"/>
</dbReference>
<dbReference type="Gene3D" id="3.90.550.10">
    <property type="entry name" value="Spore Coat Polysaccharide Biosynthesis Protein SpsA, Chain A"/>
    <property type="match status" value="1"/>
</dbReference>
<dbReference type="CDD" id="cd00761">
    <property type="entry name" value="Glyco_tranf_GTA_type"/>
    <property type="match status" value="1"/>
</dbReference>
<dbReference type="GO" id="GO:0016758">
    <property type="term" value="F:hexosyltransferase activity"/>
    <property type="evidence" value="ECO:0007669"/>
    <property type="project" value="UniProtKB-ARBA"/>
</dbReference>
<accession>A0A3N1XY53</accession>
<dbReference type="PANTHER" id="PTHR22916">
    <property type="entry name" value="GLYCOSYLTRANSFERASE"/>
    <property type="match status" value="1"/>
</dbReference>